<evidence type="ECO:0000256" key="3">
    <source>
        <dbReference type="ARBA" id="ARBA00022598"/>
    </source>
</evidence>
<dbReference type="SUPFAM" id="SSF56801">
    <property type="entry name" value="Acetyl-CoA synthetase-like"/>
    <property type="match status" value="1"/>
</dbReference>
<dbReference type="InterPro" id="IPR025110">
    <property type="entry name" value="AMP-bd_C"/>
</dbReference>
<reference evidence="8 9" key="1">
    <citation type="submission" date="2020-02" db="EMBL/GenBank/DDBJ databases">
        <title>Shewanella WXL01 sp. nov., a marine bacterium isolated from green algae in Luhuitou Fringing Reef (Northern South China Sea).</title>
        <authorList>
            <person name="Wang X."/>
        </authorList>
    </citation>
    <scope>NUCLEOTIDE SEQUENCE [LARGE SCALE GENOMIC DNA]</scope>
    <source>
        <strain evidence="8 9">MCCC 1A01895</strain>
    </source>
</reference>
<dbReference type="InterPro" id="IPR045851">
    <property type="entry name" value="AMP-bd_C_sf"/>
</dbReference>
<evidence type="ECO:0000256" key="2">
    <source>
        <dbReference type="ARBA" id="ARBA00022428"/>
    </source>
</evidence>
<evidence type="ECO:0000256" key="5">
    <source>
        <dbReference type="ARBA" id="ARBA00022840"/>
    </source>
</evidence>
<feature type="domain" description="AMP-binding enzyme C-terminal" evidence="7">
    <location>
        <begin position="452"/>
        <end position="520"/>
    </location>
</feature>
<keyword evidence="3 8" id="KW-0436">Ligase</keyword>
<dbReference type="Pfam" id="PF13193">
    <property type="entry name" value="AMP-binding_C"/>
    <property type="match status" value="1"/>
</dbReference>
<dbReference type="InterPro" id="IPR010192">
    <property type="entry name" value="MenE"/>
</dbReference>
<keyword evidence="5" id="KW-0067">ATP-binding</keyword>
<name>A0ABS5I3Z3_9GAMM</name>
<dbReference type="CDD" id="cd17630">
    <property type="entry name" value="OSB_MenE-like"/>
    <property type="match status" value="1"/>
</dbReference>
<keyword evidence="9" id="KW-1185">Reference proteome</keyword>
<organism evidence="8 9">
    <name type="scientific">Shewanella intestini</name>
    <dbReference type="NCBI Taxonomy" id="2017544"/>
    <lineage>
        <taxon>Bacteria</taxon>
        <taxon>Pseudomonadati</taxon>
        <taxon>Pseudomonadota</taxon>
        <taxon>Gammaproteobacteria</taxon>
        <taxon>Alteromonadales</taxon>
        <taxon>Shewanellaceae</taxon>
        <taxon>Shewanella</taxon>
    </lineage>
</organism>
<gene>
    <name evidence="8" type="primary">menE</name>
    <name evidence="8" type="ORF">G3R48_12215</name>
</gene>
<evidence type="ECO:0000313" key="8">
    <source>
        <dbReference type="EMBL" id="MBR9728741.1"/>
    </source>
</evidence>
<dbReference type="NCBIfam" id="TIGR01923">
    <property type="entry name" value="menE"/>
    <property type="match status" value="1"/>
</dbReference>
<keyword evidence="2" id="KW-0474">Menaquinone biosynthesis</keyword>
<keyword evidence="4" id="KW-0547">Nucleotide-binding</keyword>
<dbReference type="EMBL" id="JAAIKR010000012">
    <property type="protein sequence ID" value="MBR9728741.1"/>
    <property type="molecule type" value="Genomic_DNA"/>
</dbReference>
<dbReference type="GO" id="GO:0008756">
    <property type="term" value="F:o-succinylbenzoate-CoA ligase activity"/>
    <property type="evidence" value="ECO:0007669"/>
    <property type="project" value="UniProtKB-EC"/>
</dbReference>
<dbReference type="Gene3D" id="3.40.50.12780">
    <property type="entry name" value="N-terminal domain of ligase-like"/>
    <property type="match status" value="1"/>
</dbReference>
<proteinExistence type="inferred from homology"/>
<dbReference type="InterPro" id="IPR000873">
    <property type="entry name" value="AMP-dep_synth/lig_dom"/>
</dbReference>
<evidence type="ECO:0000259" key="7">
    <source>
        <dbReference type="Pfam" id="PF13193"/>
    </source>
</evidence>
<dbReference type="PANTHER" id="PTHR43201">
    <property type="entry name" value="ACYL-COA SYNTHETASE"/>
    <property type="match status" value="1"/>
</dbReference>
<dbReference type="Gene3D" id="3.30.300.30">
    <property type="match status" value="1"/>
</dbReference>
<dbReference type="InterPro" id="IPR020845">
    <property type="entry name" value="AMP-binding_CS"/>
</dbReference>
<comment type="similarity">
    <text evidence="1">Belongs to the ATP-dependent AMP-binding enzyme family.</text>
</comment>
<feature type="domain" description="AMP-dependent synthetase/ligase" evidence="6">
    <location>
        <begin position="58"/>
        <end position="402"/>
    </location>
</feature>
<dbReference type="PANTHER" id="PTHR43201:SF5">
    <property type="entry name" value="MEDIUM-CHAIN ACYL-COA LIGASE ACSF2, MITOCHONDRIAL"/>
    <property type="match status" value="1"/>
</dbReference>
<evidence type="ECO:0000313" key="9">
    <source>
        <dbReference type="Proteomes" id="UP000811844"/>
    </source>
</evidence>
<dbReference type="Proteomes" id="UP000811844">
    <property type="component" value="Unassembled WGS sequence"/>
</dbReference>
<sequence>MISPLHNTAQQHPLQTAIRLLVRANETTDLSTGNHTQLAASTQANSATKTQTAITTNPAHSAIRPLDISYQQLSLHVSQLAQTLTNSGIKQGDIIAAVASDNVALIHLYWACVDLGCLFFPISARFSAYKVAELLNQHNVAFVYSDIKDFDQQLSTAIMAVKPLDNAKSIIQVINKINWLDLSAYDIAAQKLTTAKLTPSADAQSLPAPTIDINAPQNIILTSGSSGHPKSAVHSLANHIHSANGASSRIALNQGDSWLLSLPLFHIGGLAIINRCALNAAAMVIQQAKCSLSDYLEHAQVTHLSLVPTQARQLLNEALASLSHVKAVLLGGGIIDNQLVHSFLQADIPAFSSYGMTEMSSQITTSHANTLGHHGAVLPHRQLKVVDGMIWLKGECLFLGYLADGKIQRPLDSQGWFCSNDLGALDENQQLTVLGRADNMFICGGENIQPEEIESMLLRHQNVKQALVFGINDQKFGLLPAAVIDYVDGNLAGDTNQALTDMICSQLARFKRPRQYFLWPHNLPQAGLKVSRQQVINALPQQ</sequence>
<dbReference type="InterPro" id="IPR042099">
    <property type="entry name" value="ANL_N_sf"/>
</dbReference>
<evidence type="ECO:0000256" key="1">
    <source>
        <dbReference type="ARBA" id="ARBA00006432"/>
    </source>
</evidence>
<dbReference type="Pfam" id="PF00501">
    <property type="entry name" value="AMP-binding"/>
    <property type="match status" value="1"/>
</dbReference>
<accession>A0ABS5I3Z3</accession>
<comment type="caution">
    <text evidence="8">The sequence shown here is derived from an EMBL/GenBank/DDBJ whole genome shotgun (WGS) entry which is preliminary data.</text>
</comment>
<dbReference type="EC" id="6.2.1.26" evidence="8"/>
<evidence type="ECO:0000259" key="6">
    <source>
        <dbReference type="Pfam" id="PF00501"/>
    </source>
</evidence>
<dbReference type="PROSITE" id="PS00455">
    <property type="entry name" value="AMP_BINDING"/>
    <property type="match status" value="1"/>
</dbReference>
<protein>
    <submittedName>
        <fullName evidence="8">O-succinylbenzoate--CoA ligase</fullName>
        <ecNumber evidence="8">6.2.1.26</ecNumber>
    </submittedName>
</protein>
<evidence type="ECO:0000256" key="4">
    <source>
        <dbReference type="ARBA" id="ARBA00022741"/>
    </source>
</evidence>